<protein>
    <submittedName>
        <fullName evidence="1">Uncharacterized protein</fullName>
    </submittedName>
</protein>
<dbReference type="EMBL" id="CAJOBZ010000053">
    <property type="protein sequence ID" value="CAF4919828.1"/>
    <property type="molecule type" value="Genomic_DNA"/>
</dbReference>
<keyword evidence="2" id="KW-1185">Reference proteome</keyword>
<dbReference type="AlphaFoldDB" id="A0A821W6Y2"/>
<comment type="caution">
    <text evidence="1">The sequence shown here is derived from an EMBL/GenBank/DDBJ whole genome shotgun (WGS) entry which is preliminary data.</text>
</comment>
<evidence type="ECO:0000313" key="1">
    <source>
        <dbReference type="EMBL" id="CAF4919828.1"/>
    </source>
</evidence>
<organism evidence="1 2">
    <name type="scientific">Pieris macdunnoughi</name>
    <dbReference type="NCBI Taxonomy" id="345717"/>
    <lineage>
        <taxon>Eukaryota</taxon>
        <taxon>Metazoa</taxon>
        <taxon>Ecdysozoa</taxon>
        <taxon>Arthropoda</taxon>
        <taxon>Hexapoda</taxon>
        <taxon>Insecta</taxon>
        <taxon>Pterygota</taxon>
        <taxon>Neoptera</taxon>
        <taxon>Endopterygota</taxon>
        <taxon>Lepidoptera</taxon>
        <taxon>Glossata</taxon>
        <taxon>Ditrysia</taxon>
        <taxon>Papilionoidea</taxon>
        <taxon>Pieridae</taxon>
        <taxon>Pierinae</taxon>
        <taxon>Pieris</taxon>
    </lineage>
</organism>
<evidence type="ECO:0000313" key="2">
    <source>
        <dbReference type="Proteomes" id="UP000663880"/>
    </source>
</evidence>
<accession>A0A821W6Y2</accession>
<dbReference type="Proteomes" id="UP000663880">
    <property type="component" value="Unassembled WGS sequence"/>
</dbReference>
<reference evidence="1" key="1">
    <citation type="submission" date="2021-02" db="EMBL/GenBank/DDBJ databases">
        <authorList>
            <person name="Steward A R."/>
        </authorList>
    </citation>
    <scope>NUCLEOTIDE SEQUENCE</scope>
</reference>
<gene>
    <name evidence="1" type="ORF">PMACD_LOCUS12917</name>
</gene>
<sequence>MRRGVWVYASTVPSTTCLHGSIGANPPYHILLMGREARLLGVAQVAMIPSKQVWWTNLLEVADPVLGLIPYVLDVTKTAKRTIAGMERSCPCEFIVQKGRTVDSK</sequence>
<name>A0A821W6Y2_9NEOP</name>
<proteinExistence type="predicted"/>